<keyword evidence="2" id="KW-0812">Transmembrane</keyword>
<feature type="transmembrane region" description="Helical" evidence="2">
    <location>
        <begin position="20"/>
        <end position="50"/>
    </location>
</feature>
<protein>
    <submittedName>
        <fullName evidence="3">Uncharacterized protein</fullName>
    </submittedName>
</protein>
<evidence type="ECO:0000256" key="2">
    <source>
        <dbReference type="SAM" id="Phobius"/>
    </source>
</evidence>
<evidence type="ECO:0000313" key="3">
    <source>
        <dbReference type="EMBL" id="GAA4424095.1"/>
    </source>
</evidence>
<comment type="caution">
    <text evidence="3">The sequence shown here is derived from an EMBL/GenBank/DDBJ whole genome shotgun (WGS) entry which is preliminary data.</text>
</comment>
<name>A0ABP8L8C7_9MICO</name>
<keyword evidence="4" id="KW-1185">Reference proteome</keyword>
<keyword evidence="2" id="KW-0472">Membrane</keyword>
<reference evidence="4" key="1">
    <citation type="journal article" date="2019" name="Int. J. Syst. Evol. Microbiol.">
        <title>The Global Catalogue of Microorganisms (GCM) 10K type strain sequencing project: providing services to taxonomists for standard genome sequencing and annotation.</title>
        <authorList>
            <consortium name="The Broad Institute Genomics Platform"/>
            <consortium name="The Broad Institute Genome Sequencing Center for Infectious Disease"/>
            <person name="Wu L."/>
            <person name="Ma J."/>
        </authorList>
    </citation>
    <scope>NUCLEOTIDE SEQUENCE [LARGE SCALE GENOMIC DNA]</scope>
    <source>
        <strain evidence="4">JCM 17810</strain>
    </source>
</reference>
<feature type="region of interest" description="Disordered" evidence="1">
    <location>
        <begin position="56"/>
        <end position="75"/>
    </location>
</feature>
<sequence>MEEAPGREIFGRTLDLRLAWFLTACTAVILMETVNPATLSFVVVAVLNLVRVYRRSGEAQPRPASGSGLRPHGIS</sequence>
<evidence type="ECO:0000313" key="4">
    <source>
        <dbReference type="Proteomes" id="UP001500622"/>
    </source>
</evidence>
<organism evidence="3 4">
    <name type="scientific">Georgenia halophila</name>
    <dbReference type="NCBI Taxonomy" id="620889"/>
    <lineage>
        <taxon>Bacteria</taxon>
        <taxon>Bacillati</taxon>
        <taxon>Actinomycetota</taxon>
        <taxon>Actinomycetes</taxon>
        <taxon>Micrococcales</taxon>
        <taxon>Bogoriellaceae</taxon>
        <taxon>Georgenia</taxon>
    </lineage>
</organism>
<dbReference type="RefSeq" id="WP_345216158.1">
    <property type="nucleotide sequence ID" value="NZ_BAABGN010000008.1"/>
</dbReference>
<proteinExistence type="predicted"/>
<dbReference type="EMBL" id="BAABGN010000008">
    <property type="protein sequence ID" value="GAA4424095.1"/>
    <property type="molecule type" value="Genomic_DNA"/>
</dbReference>
<dbReference type="Proteomes" id="UP001500622">
    <property type="component" value="Unassembled WGS sequence"/>
</dbReference>
<accession>A0ABP8L8C7</accession>
<gene>
    <name evidence="3" type="ORF">GCM10023169_20490</name>
</gene>
<keyword evidence="2" id="KW-1133">Transmembrane helix</keyword>
<evidence type="ECO:0000256" key="1">
    <source>
        <dbReference type="SAM" id="MobiDB-lite"/>
    </source>
</evidence>